<name>A0AAX6R3B5_HETGA</name>
<evidence type="ECO:0000256" key="1">
    <source>
        <dbReference type="SAM" id="MobiDB-lite"/>
    </source>
</evidence>
<evidence type="ECO:0000313" key="4">
    <source>
        <dbReference type="RefSeq" id="XP_012933467.1"/>
    </source>
</evidence>
<protein>
    <submittedName>
        <fullName evidence="4">Transmembrane protein 139 isoform X1</fullName>
    </submittedName>
</protein>
<dbReference type="AlphaFoldDB" id="A0AAX6R3B5"/>
<accession>A0AAX6R3B5</accession>
<evidence type="ECO:0000256" key="2">
    <source>
        <dbReference type="SAM" id="Phobius"/>
    </source>
</evidence>
<keyword evidence="2" id="KW-1133">Transmembrane helix</keyword>
<proteinExistence type="predicted"/>
<dbReference type="PANTHER" id="PTHR36294">
    <property type="entry name" value="TRANSMEMBRANE PROTEIN 139"/>
    <property type="match status" value="1"/>
</dbReference>
<organism evidence="3 4">
    <name type="scientific">Heterocephalus glaber</name>
    <name type="common">Naked mole rat</name>
    <dbReference type="NCBI Taxonomy" id="10181"/>
    <lineage>
        <taxon>Eukaryota</taxon>
        <taxon>Metazoa</taxon>
        <taxon>Chordata</taxon>
        <taxon>Craniata</taxon>
        <taxon>Vertebrata</taxon>
        <taxon>Euteleostomi</taxon>
        <taxon>Mammalia</taxon>
        <taxon>Eutheria</taxon>
        <taxon>Euarchontoglires</taxon>
        <taxon>Glires</taxon>
        <taxon>Rodentia</taxon>
        <taxon>Hystricomorpha</taxon>
        <taxon>Bathyergidae</taxon>
        <taxon>Heterocephalus</taxon>
    </lineage>
</organism>
<dbReference type="Proteomes" id="UP000694906">
    <property type="component" value="Unplaced"/>
</dbReference>
<keyword evidence="3" id="KW-1185">Reference proteome</keyword>
<feature type="region of interest" description="Disordered" evidence="1">
    <location>
        <begin position="253"/>
        <end position="273"/>
    </location>
</feature>
<feature type="transmembrane region" description="Helical" evidence="2">
    <location>
        <begin position="116"/>
        <end position="140"/>
    </location>
</feature>
<dbReference type="RefSeq" id="XP_012933467.1">
    <property type="nucleotide sequence ID" value="XM_013078013.2"/>
</dbReference>
<dbReference type="PANTHER" id="PTHR36294:SF1">
    <property type="entry name" value="TRANSMEMBRANE PROTEIN 139"/>
    <property type="match status" value="1"/>
</dbReference>
<gene>
    <name evidence="4" type="primary">Tmem139</name>
</gene>
<dbReference type="CTD" id="135932"/>
<feature type="compositionally biased region" description="Basic residues" evidence="1">
    <location>
        <begin position="1"/>
        <end position="12"/>
    </location>
</feature>
<keyword evidence="2" id="KW-0472">Membrane</keyword>
<keyword evidence="2 4" id="KW-0812">Transmembrane</keyword>
<sequence length="297" mass="32581">MGGHPGRRRGGRLGRTGIGPGGVGASGLRLLRRPLWPCAPVTALVCKPARAWTDFRGIRRPEDGAHRVVCLFTGTLGRAMVASQFWRRLKKLFLFLSSAFLLLGLALLSIRPDITPVAYIFLILAGFLFLGCLLATFLEWRLQSVQRSRQSLQTESQGTSGSGRDNAAFEVPTYEEAVVNSESQNRPQEVDQPPPYCIVVIPPGLEGGQAPQPERPRIGRLENRVGSEGTITQGGNHGRPLISLRLRGPRVASTAPDLQSLRETPKLEPLTPPPAYDDCFAHPDDDNVFYEDSWTHS</sequence>
<dbReference type="InterPro" id="IPR038805">
    <property type="entry name" value="TMEM139"/>
</dbReference>
<reference evidence="4" key="1">
    <citation type="submission" date="2025-08" db="UniProtKB">
        <authorList>
            <consortium name="RefSeq"/>
        </authorList>
    </citation>
    <scope>IDENTIFICATION</scope>
</reference>
<feature type="transmembrane region" description="Helical" evidence="2">
    <location>
        <begin position="92"/>
        <end position="110"/>
    </location>
</feature>
<evidence type="ECO:0000313" key="3">
    <source>
        <dbReference type="Proteomes" id="UP000694906"/>
    </source>
</evidence>
<feature type="region of interest" description="Disordered" evidence="1">
    <location>
        <begin position="1"/>
        <end position="20"/>
    </location>
</feature>
<dbReference type="GeneID" id="101710744"/>